<dbReference type="EMBL" id="JACXVP010000008">
    <property type="protein sequence ID" value="KAG5592395.1"/>
    <property type="molecule type" value="Genomic_DNA"/>
</dbReference>
<gene>
    <name evidence="1" type="ORF">H5410_042909</name>
</gene>
<proteinExistence type="predicted"/>
<dbReference type="AlphaFoldDB" id="A0A9J5XVP1"/>
<comment type="caution">
    <text evidence="1">The sequence shown here is derived from an EMBL/GenBank/DDBJ whole genome shotgun (WGS) entry which is preliminary data.</text>
</comment>
<reference evidence="1 2" key="1">
    <citation type="submission" date="2020-09" db="EMBL/GenBank/DDBJ databases">
        <title>De no assembly of potato wild relative species, Solanum commersonii.</title>
        <authorList>
            <person name="Cho K."/>
        </authorList>
    </citation>
    <scope>NUCLEOTIDE SEQUENCE [LARGE SCALE GENOMIC DNA]</scope>
    <source>
        <strain evidence="1">LZ3.2</strain>
        <tissue evidence="1">Leaf</tissue>
    </source>
</reference>
<sequence length="73" mass="8179">MTTVFSAELSWESMENRQCQQNWLSRFCTVPFLFKDLMVASNLVSCICHGFLPVCLSYGFQSNSSRSGSSKVG</sequence>
<evidence type="ECO:0000313" key="2">
    <source>
        <dbReference type="Proteomes" id="UP000824120"/>
    </source>
</evidence>
<protein>
    <submittedName>
        <fullName evidence="1">Uncharacterized protein</fullName>
    </submittedName>
</protein>
<organism evidence="1 2">
    <name type="scientific">Solanum commersonii</name>
    <name type="common">Commerson's wild potato</name>
    <name type="synonym">Commerson's nightshade</name>
    <dbReference type="NCBI Taxonomy" id="4109"/>
    <lineage>
        <taxon>Eukaryota</taxon>
        <taxon>Viridiplantae</taxon>
        <taxon>Streptophyta</taxon>
        <taxon>Embryophyta</taxon>
        <taxon>Tracheophyta</taxon>
        <taxon>Spermatophyta</taxon>
        <taxon>Magnoliopsida</taxon>
        <taxon>eudicotyledons</taxon>
        <taxon>Gunneridae</taxon>
        <taxon>Pentapetalae</taxon>
        <taxon>asterids</taxon>
        <taxon>lamiids</taxon>
        <taxon>Solanales</taxon>
        <taxon>Solanaceae</taxon>
        <taxon>Solanoideae</taxon>
        <taxon>Solaneae</taxon>
        <taxon>Solanum</taxon>
    </lineage>
</organism>
<keyword evidence="2" id="KW-1185">Reference proteome</keyword>
<name>A0A9J5XVP1_SOLCO</name>
<dbReference type="Proteomes" id="UP000824120">
    <property type="component" value="Chromosome 8"/>
</dbReference>
<evidence type="ECO:0000313" key="1">
    <source>
        <dbReference type="EMBL" id="KAG5592395.1"/>
    </source>
</evidence>
<accession>A0A9J5XVP1</accession>